<evidence type="ECO:0000256" key="1">
    <source>
        <dbReference type="SAM" id="MobiDB-lite"/>
    </source>
</evidence>
<dbReference type="Proteomes" id="UP001190700">
    <property type="component" value="Unassembled WGS sequence"/>
</dbReference>
<feature type="compositionally biased region" description="Basic and acidic residues" evidence="1">
    <location>
        <begin position="39"/>
        <end position="66"/>
    </location>
</feature>
<keyword evidence="3" id="KW-1185">Reference proteome</keyword>
<evidence type="ECO:0000313" key="3">
    <source>
        <dbReference type="Proteomes" id="UP001190700"/>
    </source>
</evidence>
<accession>A0AAE0GJQ8</accession>
<feature type="compositionally biased region" description="Polar residues" evidence="1">
    <location>
        <begin position="1"/>
        <end position="16"/>
    </location>
</feature>
<evidence type="ECO:0000313" key="2">
    <source>
        <dbReference type="EMBL" id="KAK3279326.1"/>
    </source>
</evidence>
<feature type="region of interest" description="Disordered" evidence="1">
    <location>
        <begin position="1"/>
        <end position="69"/>
    </location>
</feature>
<proteinExistence type="predicted"/>
<dbReference type="AlphaFoldDB" id="A0AAE0GJQ8"/>
<comment type="caution">
    <text evidence="2">The sequence shown here is derived from an EMBL/GenBank/DDBJ whole genome shotgun (WGS) entry which is preliminary data.</text>
</comment>
<dbReference type="EMBL" id="LGRX02005014">
    <property type="protein sequence ID" value="KAK3279326.1"/>
    <property type="molecule type" value="Genomic_DNA"/>
</dbReference>
<organism evidence="2 3">
    <name type="scientific">Cymbomonas tetramitiformis</name>
    <dbReference type="NCBI Taxonomy" id="36881"/>
    <lineage>
        <taxon>Eukaryota</taxon>
        <taxon>Viridiplantae</taxon>
        <taxon>Chlorophyta</taxon>
        <taxon>Pyramimonadophyceae</taxon>
        <taxon>Pyramimonadales</taxon>
        <taxon>Pyramimonadaceae</taxon>
        <taxon>Cymbomonas</taxon>
    </lineage>
</organism>
<name>A0AAE0GJQ8_9CHLO</name>
<gene>
    <name evidence="2" type="ORF">CYMTET_12785</name>
</gene>
<sequence length="227" mass="25813">MMPYQTTCTIVQTQTSRTEREPSDGEEEDGPSLGTDKLTPMKDRSKAETAEDKAQRIEGTKRKEETSAGIGEAFVENRRTVPVSLPPFKHGRDNELFEEPTDIYTPGLSKQFRKNAPKNVSDGMFYTFMKLLPQAYWRRISVFSRRYATLKKAGTDVNSELDEKDRHASYQGKGKQRPWNAHWVSADGLLLLHATKLLMVLNKRSSHELLVIPRSTKSASTCIMHNH</sequence>
<protein>
    <submittedName>
        <fullName evidence="2">Uncharacterized protein</fullName>
    </submittedName>
</protein>
<reference evidence="2 3" key="1">
    <citation type="journal article" date="2015" name="Genome Biol. Evol.">
        <title>Comparative Genomics of a Bacterivorous Green Alga Reveals Evolutionary Causalities and Consequences of Phago-Mixotrophic Mode of Nutrition.</title>
        <authorList>
            <person name="Burns J.A."/>
            <person name="Paasch A."/>
            <person name="Narechania A."/>
            <person name="Kim E."/>
        </authorList>
    </citation>
    <scope>NUCLEOTIDE SEQUENCE [LARGE SCALE GENOMIC DNA]</scope>
    <source>
        <strain evidence="2 3">PLY_AMNH</strain>
    </source>
</reference>